<accession>A0A0N4WJ15</accession>
<feature type="compositionally biased region" description="Low complexity" evidence="1">
    <location>
        <begin position="127"/>
        <end position="137"/>
    </location>
</feature>
<evidence type="ECO:0000256" key="1">
    <source>
        <dbReference type="SAM" id="MobiDB-lite"/>
    </source>
</evidence>
<dbReference type="AlphaFoldDB" id="A0A0N4WJ15"/>
<reference evidence="2 3" key="2">
    <citation type="submission" date="2018-11" db="EMBL/GenBank/DDBJ databases">
        <authorList>
            <consortium name="Pathogen Informatics"/>
        </authorList>
    </citation>
    <scope>NUCLEOTIDE SEQUENCE [LARGE SCALE GENOMIC DNA]</scope>
    <source>
        <strain evidence="2 3">MHpl1</strain>
    </source>
</reference>
<feature type="region of interest" description="Disordered" evidence="1">
    <location>
        <begin position="125"/>
        <end position="155"/>
    </location>
</feature>
<organism evidence="4">
    <name type="scientific">Haemonchus placei</name>
    <name type="common">Barber's pole worm</name>
    <dbReference type="NCBI Taxonomy" id="6290"/>
    <lineage>
        <taxon>Eukaryota</taxon>
        <taxon>Metazoa</taxon>
        <taxon>Ecdysozoa</taxon>
        <taxon>Nematoda</taxon>
        <taxon>Chromadorea</taxon>
        <taxon>Rhabditida</taxon>
        <taxon>Rhabditina</taxon>
        <taxon>Rhabditomorpha</taxon>
        <taxon>Strongyloidea</taxon>
        <taxon>Trichostrongylidae</taxon>
        <taxon>Haemonchus</taxon>
    </lineage>
</organism>
<gene>
    <name evidence="2" type="ORF">HPLM_LOCUS10973</name>
</gene>
<dbReference type="Proteomes" id="UP000268014">
    <property type="component" value="Unassembled WGS sequence"/>
</dbReference>
<reference evidence="4" key="1">
    <citation type="submission" date="2017-02" db="UniProtKB">
        <authorList>
            <consortium name="WormBaseParasite"/>
        </authorList>
    </citation>
    <scope>IDENTIFICATION</scope>
</reference>
<evidence type="ECO:0000313" key="2">
    <source>
        <dbReference type="EMBL" id="VDO41664.1"/>
    </source>
</evidence>
<dbReference type="EMBL" id="UZAF01017438">
    <property type="protein sequence ID" value="VDO41664.1"/>
    <property type="molecule type" value="Genomic_DNA"/>
</dbReference>
<evidence type="ECO:0000313" key="3">
    <source>
        <dbReference type="Proteomes" id="UP000268014"/>
    </source>
</evidence>
<proteinExistence type="predicted"/>
<evidence type="ECO:0000313" key="4">
    <source>
        <dbReference type="WBParaSite" id="HPLM_0001098101-mRNA-1"/>
    </source>
</evidence>
<sequence length="155" mass="17726">MSAESLNPQLIDEKIRRIRESVKNWEDKYVKRLSELESAMLKFAERCQIDKSELNDQISRVEEMSDTNVAIRQRIEKKLIVHGPTLNSESNQRVLTLTLNLVRGILYYTAQIRDALWYPRTPTKPKAGLAATSASEEALADDGEQNDDVKYKVSS</sequence>
<dbReference type="OrthoDB" id="5871666at2759"/>
<name>A0A0N4WJ15_HAEPC</name>
<keyword evidence="3" id="KW-1185">Reference proteome</keyword>
<dbReference type="WBParaSite" id="HPLM_0001098101-mRNA-1">
    <property type="protein sequence ID" value="HPLM_0001098101-mRNA-1"/>
    <property type="gene ID" value="HPLM_0001098101"/>
</dbReference>
<protein>
    <submittedName>
        <fullName evidence="2 4">Uncharacterized protein</fullName>
    </submittedName>
</protein>